<evidence type="ECO:0000313" key="2">
    <source>
        <dbReference type="Proteomes" id="UP000030689"/>
    </source>
</evidence>
<reference evidence="1 2" key="1">
    <citation type="journal article" date="2013" name="Front. Plant Sci.">
        <title>The Reference Genome of the Halophytic Plant Eutrema salsugineum.</title>
        <authorList>
            <person name="Yang R."/>
            <person name="Jarvis D.E."/>
            <person name="Chen H."/>
            <person name="Beilstein M.A."/>
            <person name="Grimwood J."/>
            <person name="Jenkins J."/>
            <person name="Shu S."/>
            <person name="Prochnik S."/>
            <person name="Xin M."/>
            <person name="Ma C."/>
            <person name="Schmutz J."/>
            <person name="Wing R.A."/>
            <person name="Mitchell-Olds T."/>
            <person name="Schumaker K.S."/>
            <person name="Wang X."/>
        </authorList>
    </citation>
    <scope>NUCLEOTIDE SEQUENCE [LARGE SCALE GENOMIC DNA]</scope>
</reference>
<accession>V4M2X4</accession>
<evidence type="ECO:0008006" key="3">
    <source>
        <dbReference type="Google" id="ProtNLM"/>
    </source>
</evidence>
<dbReference type="InterPro" id="IPR029058">
    <property type="entry name" value="AB_hydrolase_fold"/>
</dbReference>
<dbReference type="AlphaFoldDB" id="V4M2X4"/>
<organism evidence="1 2">
    <name type="scientific">Eutrema salsugineum</name>
    <name type="common">Saltwater cress</name>
    <name type="synonym">Sisymbrium salsugineum</name>
    <dbReference type="NCBI Taxonomy" id="72664"/>
    <lineage>
        <taxon>Eukaryota</taxon>
        <taxon>Viridiplantae</taxon>
        <taxon>Streptophyta</taxon>
        <taxon>Embryophyta</taxon>
        <taxon>Tracheophyta</taxon>
        <taxon>Spermatophyta</taxon>
        <taxon>Magnoliopsida</taxon>
        <taxon>eudicotyledons</taxon>
        <taxon>Gunneridae</taxon>
        <taxon>Pentapetalae</taxon>
        <taxon>rosids</taxon>
        <taxon>malvids</taxon>
        <taxon>Brassicales</taxon>
        <taxon>Brassicaceae</taxon>
        <taxon>Eutremeae</taxon>
        <taxon>Eutrema</taxon>
    </lineage>
</organism>
<dbReference type="Gene3D" id="3.40.50.1820">
    <property type="entry name" value="alpha/beta hydrolase"/>
    <property type="match status" value="1"/>
</dbReference>
<proteinExistence type="predicted"/>
<dbReference type="eggNOG" id="ENOG502QS8H">
    <property type="taxonomic scope" value="Eukaryota"/>
</dbReference>
<keyword evidence="2" id="KW-1185">Reference proteome</keyword>
<gene>
    <name evidence="1" type="ORF">EUTSA_v10000607mg</name>
</gene>
<sequence>VANRDRSSLSQPDKDFIMKLSTSRKPHLKVVRQQGIHESVNRDMIVGFGSWEFDPIELENPYLNNQGSVHLWQGNEDMLVPVTMQRYIAHKLPWLHYHEVYGGGHFFHLAKGVVDDIVKTLLTT</sequence>
<dbReference type="Gramene" id="ESQ46573">
    <property type="protein sequence ID" value="ESQ46573"/>
    <property type="gene ID" value="EUTSA_v10000607mg"/>
</dbReference>
<dbReference type="SUPFAM" id="SSF53474">
    <property type="entry name" value="alpha/beta-Hydrolases"/>
    <property type="match status" value="1"/>
</dbReference>
<evidence type="ECO:0000313" key="1">
    <source>
        <dbReference type="EMBL" id="ESQ46573.1"/>
    </source>
</evidence>
<name>V4M2X4_EUTSA</name>
<dbReference type="KEGG" id="eus:EUTSA_v10000607mg"/>
<dbReference type="PANTHER" id="PTHR45763">
    <property type="entry name" value="HYDROLASE, ALPHA/BETA FOLD FAMILY PROTEIN, EXPRESSED-RELATED"/>
    <property type="match status" value="1"/>
</dbReference>
<dbReference type="STRING" id="72664.V4M2X4"/>
<dbReference type="Proteomes" id="UP000030689">
    <property type="component" value="Unassembled WGS sequence"/>
</dbReference>
<dbReference type="EMBL" id="KI517426">
    <property type="protein sequence ID" value="ESQ46573.1"/>
    <property type="molecule type" value="Genomic_DNA"/>
</dbReference>
<dbReference type="PANTHER" id="PTHR45763:SF24">
    <property type="entry name" value="ALPHA_BETA-HYDROLASES SUPERFAMILY PROTEIN"/>
    <property type="match status" value="1"/>
</dbReference>
<dbReference type="OMA" id="NIAFANW"/>
<feature type="non-terminal residue" evidence="1">
    <location>
        <position position="1"/>
    </location>
</feature>
<protein>
    <recommendedName>
        <fullName evidence="3">AB hydrolase-1 domain-containing protein</fullName>
    </recommendedName>
</protein>